<feature type="compositionally biased region" description="Polar residues" evidence="1">
    <location>
        <begin position="65"/>
        <end position="89"/>
    </location>
</feature>
<feature type="compositionally biased region" description="Polar residues" evidence="1">
    <location>
        <begin position="47"/>
        <end position="57"/>
    </location>
</feature>
<keyword evidence="2" id="KW-0732">Signal</keyword>
<feature type="region of interest" description="Disordered" evidence="1">
    <location>
        <begin position="38"/>
        <end position="133"/>
    </location>
</feature>
<proteinExistence type="predicted"/>
<feature type="chain" id="PRO_5026159948" evidence="2">
    <location>
        <begin position="27"/>
        <end position="133"/>
    </location>
</feature>
<evidence type="ECO:0000313" key="4">
    <source>
        <dbReference type="Proteomes" id="UP000439965"/>
    </source>
</evidence>
<dbReference type="EMBL" id="WVTI01000427">
    <property type="protein sequence ID" value="MXS28022.1"/>
    <property type="molecule type" value="Genomic_DNA"/>
</dbReference>
<comment type="caution">
    <text evidence="3">The sequence shown here is derived from an EMBL/GenBank/DDBJ whole genome shotgun (WGS) entry which is preliminary data.</text>
</comment>
<gene>
    <name evidence="3" type="ORF">GTI89_18435</name>
</gene>
<organism evidence="3 4">
    <name type="scientific">Enterococcus gallinarum</name>
    <dbReference type="NCBI Taxonomy" id="1353"/>
    <lineage>
        <taxon>Bacteria</taxon>
        <taxon>Bacillati</taxon>
        <taxon>Bacillota</taxon>
        <taxon>Bacilli</taxon>
        <taxon>Lactobacillales</taxon>
        <taxon>Enterococcaceae</taxon>
        <taxon>Enterococcus</taxon>
    </lineage>
</organism>
<evidence type="ECO:0000313" key="3">
    <source>
        <dbReference type="EMBL" id="MXS28022.1"/>
    </source>
</evidence>
<protein>
    <submittedName>
        <fullName evidence="3">Lectin</fullName>
    </submittedName>
</protein>
<evidence type="ECO:0000256" key="2">
    <source>
        <dbReference type="SAM" id="SignalP"/>
    </source>
</evidence>
<dbReference type="Proteomes" id="UP000439965">
    <property type="component" value="Unassembled WGS sequence"/>
</dbReference>
<dbReference type="AlphaFoldDB" id="A0A6I4XRU9"/>
<feature type="non-terminal residue" evidence="3">
    <location>
        <position position="133"/>
    </location>
</feature>
<accession>A0A6I4XRU9</accession>
<sequence length="133" mass="14324">MRNKQSLVFLASSLFLLLLAPITSEAISNPSTNINEVNQEIVEESANDQATSAPSHSETLEQEPSLETTTTTDNHPAETDQSTATLDPSEQQKDDGTSATESAIVEPQPRMLAAPYATSLPDDPNIIPIDKVF</sequence>
<reference evidence="3 4" key="1">
    <citation type="submission" date="2019-04" db="EMBL/GenBank/DDBJ databases">
        <title>Step-wise assembly of the neonatal virome modulated by breast feeding.</title>
        <authorList>
            <person name="Liang G."/>
            <person name="Bushman F."/>
        </authorList>
    </citation>
    <scope>NUCLEOTIDE SEQUENCE [LARGE SCALE GENOMIC DNA]</scope>
    <source>
        <strain evidence="3 4">E3404</strain>
    </source>
</reference>
<evidence type="ECO:0000256" key="1">
    <source>
        <dbReference type="SAM" id="MobiDB-lite"/>
    </source>
</evidence>
<feature type="signal peptide" evidence="2">
    <location>
        <begin position="1"/>
        <end position="26"/>
    </location>
</feature>
<name>A0A6I4XRU9_ENTGA</name>